<accession>A0A918FT54</accession>
<dbReference type="RefSeq" id="WP_190148884.1">
    <property type="nucleotide sequence ID" value="NZ_BMTL01000007.1"/>
</dbReference>
<dbReference type="EMBL" id="BMTL01000007">
    <property type="protein sequence ID" value="GGR80637.1"/>
    <property type="molecule type" value="Genomic_DNA"/>
</dbReference>
<proteinExistence type="predicted"/>
<protein>
    <submittedName>
        <fullName evidence="1">Uncharacterized protein</fullName>
    </submittedName>
</protein>
<evidence type="ECO:0000313" key="2">
    <source>
        <dbReference type="Proteomes" id="UP000606194"/>
    </source>
</evidence>
<keyword evidence="2" id="KW-1185">Reference proteome</keyword>
<gene>
    <name evidence="1" type="ORF">GCM10010269_19730</name>
</gene>
<dbReference type="AlphaFoldDB" id="A0A918FT54"/>
<dbReference type="Proteomes" id="UP000606194">
    <property type="component" value="Unassembled WGS sequence"/>
</dbReference>
<evidence type="ECO:0000313" key="1">
    <source>
        <dbReference type="EMBL" id="GGR80637.1"/>
    </source>
</evidence>
<reference evidence="1" key="1">
    <citation type="journal article" date="2014" name="Int. J. Syst. Evol. Microbiol.">
        <title>Complete genome sequence of Corynebacterium casei LMG S-19264T (=DSM 44701T), isolated from a smear-ripened cheese.</title>
        <authorList>
            <consortium name="US DOE Joint Genome Institute (JGI-PGF)"/>
            <person name="Walter F."/>
            <person name="Albersmeier A."/>
            <person name="Kalinowski J."/>
            <person name="Ruckert C."/>
        </authorList>
    </citation>
    <scope>NUCLEOTIDE SEQUENCE</scope>
    <source>
        <strain evidence="1">JCM 4386</strain>
    </source>
</reference>
<reference evidence="1" key="2">
    <citation type="submission" date="2020-09" db="EMBL/GenBank/DDBJ databases">
        <authorList>
            <person name="Sun Q."/>
            <person name="Ohkuma M."/>
        </authorList>
    </citation>
    <scope>NUCLEOTIDE SEQUENCE</scope>
    <source>
        <strain evidence="1">JCM 4386</strain>
    </source>
</reference>
<name>A0A918FT54_9ACTN</name>
<organism evidence="1 2">
    <name type="scientific">Streptomyces humidus</name>
    <dbReference type="NCBI Taxonomy" id="52259"/>
    <lineage>
        <taxon>Bacteria</taxon>
        <taxon>Bacillati</taxon>
        <taxon>Actinomycetota</taxon>
        <taxon>Actinomycetes</taxon>
        <taxon>Kitasatosporales</taxon>
        <taxon>Streptomycetaceae</taxon>
        <taxon>Streptomyces</taxon>
    </lineage>
</organism>
<sequence>MTAIRPAALTDSIRPSLPTPLHVRLWNGLSRGVFRGSVRREGAAGRRLLTLARQWEEEGLVTVHTLGRDGWVADLVPALRGPSSPSRAPAVHLGVLGAQFLDGTREKDFEGAALRAVEAAVREVFGEQTRHFSYEPVRMDSGELAGWTWKHYHRAHWVTADAEVSPNDITDQEVADWNAAKWPFPVYDPTGAQHAVRAAYAAHREVAAAAKTAARRVWPAAVGFRPVKEKGETIGYLFRTGPLAAPDAWVTADGRTVDHLGHDYWSNAHKALCDAHHAAARQRAAAAAVQEPLPHLDEQEARAALDEPDRTADLYPVTDHGQLLGYLARVGTGMAHGYGWVTAYRSRHNRPEVSREDAETVMRAALTDDLAQARTEYAEPRPPQPQTPLLTAAAAREKVAASGPARTIILGWTEVRSDADDELIGWEFELLPLHEGASPSPGWITRHGTLSTDVRYPRPHTQRLRELTEQAPAQHQLIEMAYAHAIAKASTIPA</sequence>
<comment type="caution">
    <text evidence="1">The sequence shown here is derived from an EMBL/GenBank/DDBJ whole genome shotgun (WGS) entry which is preliminary data.</text>
</comment>